<evidence type="ECO:0000313" key="1">
    <source>
        <dbReference type="EMBL" id="MBC6611194.1"/>
    </source>
</evidence>
<sequence length="60" mass="6503">MLPILTRYAAWLRRRHTSLVVCHPPATSAGISLEEVSDGTLLIANSLLDAELVASEDISE</sequence>
<dbReference type="Proteomes" id="UP000622017">
    <property type="component" value="Unassembled WGS sequence"/>
</dbReference>
<gene>
    <name evidence="1" type="ORF">H8B15_09685</name>
</gene>
<organism evidence="1 2">
    <name type="scientific">Hymenobacter citatus</name>
    <dbReference type="NCBI Taxonomy" id="2763506"/>
    <lineage>
        <taxon>Bacteria</taxon>
        <taxon>Pseudomonadati</taxon>
        <taxon>Bacteroidota</taxon>
        <taxon>Cytophagia</taxon>
        <taxon>Cytophagales</taxon>
        <taxon>Hymenobacteraceae</taxon>
        <taxon>Hymenobacter</taxon>
    </lineage>
</organism>
<evidence type="ECO:0008006" key="3">
    <source>
        <dbReference type="Google" id="ProtNLM"/>
    </source>
</evidence>
<evidence type="ECO:0000313" key="2">
    <source>
        <dbReference type="Proteomes" id="UP000622017"/>
    </source>
</evidence>
<comment type="caution">
    <text evidence="1">The sequence shown here is derived from an EMBL/GenBank/DDBJ whole genome shotgun (WGS) entry which is preliminary data.</text>
</comment>
<reference evidence="1 2" key="1">
    <citation type="submission" date="2020-08" db="EMBL/GenBank/DDBJ databases">
        <title>Hymenobacter sp.</title>
        <authorList>
            <person name="Kim M.K."/>
        </authorList>
    </citation>
    <scope>NUCLEOTIDE SEQUENCE [LARGE SCALE GENOMIC DNA]</scope>
    <source>
        <strain evidence="1 2">BT507</strain>
    </source>
</reference>
<accession>A0ABR7MJC6</accession>
<dbReference type="RefSeq" id="WP_187319486.1">
    <property type="nucleotide sequence ID" value="NZ_JACSCY010000006.1"/>
</dbReference>
<keyword evidence="2" id="KW-1185">Reference proteome</keyword>
<proteinExistence type="predicted"/>
<name>A0ABR7MJC6_9BACT</name>
<protein>
    <recommendedName>
        <fullName evidence="3">RadC-like JAB domain-containing protein</fullName>
    </recommendedName>
</protein>
<dbReference type="EMBL" id="JACSCY010000006">
    <property type="protein sequence ID" value="MBC6611194.1"/>
    <property type="molecule type" value="Genomic_DNA"/>
</dbReference>